<gene>
    <name evidence="2" type="ORF">GTP44_09630</name>
</gene>
<proteinExistence type="predicted"/>
<dbReference type="RefSeq" id="WP_161019258.1">
    <property type="nucleotide sequence ID" value="NZ_WWCP01000008.1"/>
</dbReference>
<evidence type="ECO:0000256" key="1">
    <source>
        <dbReference type="SAM" id="SignalP"/>
    </source>
</evidence>
<feature type="signal peptide" evidence="1">
    <location>
        <begin position="1"/>
        <end position="18"/>
    </location>
</feature>
<comment type="caution">
    <text evidence="2">The sequence shown here is derived from an EMBL/GenBank/DDBJ whole genome shotgun (WGS) entry which is preliminary data.</text>
</comment>
<dbReference type="PROSITE" id="PS51257">
    <property type="entry name" value="PROKAR_LIPOPROTEIN"/>
    <property type="match status" value="1"/>
</dbReference>
<organism evidence="2 3">
    <name type="scientific">Duganella lactea</name>
    <dbReference type="NCBI Taxonomy" id="2692173"/>
    <lineage>
        <taxon>Bacteria</taxon>
        <taxon>Pseudomonadati</taxon>
        <taxon>Pseudomonadota</taxon>
        <taxon>Betaproteobacteria</taxon>
        <taxon>Burkholderiales</taxon>
        <taxon>Oxalobacteraceae</taxon>
        <taxon>Telluria group</taxon>
        <taxon>Duganella</taxon>
    </lineage>
</organism>
<reference evidence="2 3" key="1">
    <citation type="submission" date="2019-12" db="EMBL/GenBank/DDBJ databases">
        <title>Novel species isolated from a subtropical stream in China.</title>
        <authorList>
            <person name="Lu H."/>
        </authorList>
    </citation>
    <scope>NUCLEOTIDE SEQUENCE [LARGE SCALE GENOMIC DNA]</scope>
    <source>
        <strain evidence="2 3">FT50W</strain>
    </source>
</reference>
<evidence type="ECO:0000313" key="2">
    <source>
        <dbReference type="EMBL" id="MYM82211.1"/>
    </source>
</evidence>
<evidence type="ECO:0008006" key="4">
    <source>
        <dbReference type="Google" id="ProtNLM"/>
    </source>
</evidence>
<dbReference type="Proteomes" id="UP000474565">
    <property type="component" value="Unassembled WGS sequence"/>
</dbReference>
<dbReference type="EMBL" id="WWCP01000008">
    <property type="protein sequence ID" value="MYM82211.1"/>
    <property type="molecule type" value="Genomic_DNA"/>
</dbReference>
<accession>A0A6L8MIY9</accession>
<name>A0A6L8MIY9_9BURK</name>
<protein>
    <recommendedName>
        <fullName evidence="4">Lipoprotein</fullName>
    </recommendedName>
</protein>
<keyword evidence="1" id="KW-0732">Signal</keyword>
<dbReference type="AlphaFoldDB" id="A0A6L8MIY9"/>
<evidence type="ECO:0000313" key="3">
    <source>
        <dbReference type="Proteomes" id="UP000474565"/>
    </source>
</evidence>
<feature type="chain" id="PRO_5026943415" description="Lipoprotein" evidence="1">
    <location>
        <begin position="19"/>
        <end position="136"/>
    </location>
</feature>
<sequence length="136" mass="15091">MKTIVVAIAALAALTGCATQRPYYTAAPRAHDPYQWHTVEVLPAGSTVQSGTWTEELPPQSQSRVVYSTEPVYSTSTTTYVSAPVYYQPAPVYYQPAPVYYSPYYYPPVSLSLGFSYSRWCCGGGRWGGRGGYRHR</sequence>